<feature type="domain" description="Rho-GAP" evidence="2">
    <location>
        <begin position="52"/>
        <end position="240"/>
    </location>
</feature>
<dbReference type="InterPro" id="IPR000198">
    <property type="entry name" value="RhoGAP_dom"/>
</dbReference>
<dbReference type="Pfam" id="PF00620">
    <property type="entry name" value="RhoGAP"/>
    <property type="match status" value="1"/>
</dbReference>
<evidence type="ECO:0000313" key="4">
    <source>
        <dbReference type="Proteomes" id="UP001295444"/>
    </source>
</evidence>
<dbReference type="AlphaFoldDB" id="A0AAD1TMV1"/>
<feature type="compositionally biased region" description="Polar residues" evidence="1">
    <location>
        <begin position="868"/>
        <end position="879"/>
    </location>
</feature>
<name>A0AAD1TMV1_PELCU</name>
<reference evidence="3" key="1">
    <citation type="submission" date="2022-03" db="EMBL/GenBank/DDBJ databases">
        <authorList>
            <person name="Alioto T."/>
            <person name="Alioto T."/>
            <person name="Gomez Garrido J."/>
        </authorList>
    </citation>
    <scope>NUCLEOTIDE SEQUENCE</scope>
</reference>
<dbReference type="InterPro" id="IPR008936">
    <property type="entry name" value="Rho_GTPase_activation_prot"/>
</dbReference>
<dbReference type="CDD" id="cd04394">
    <property type="entry name" value="RhoGAP-ARHGAP11A"/>
    <property type="match status" value="1"/>
</dbReference>
<accession>A0AAD1TMV1</accession>
<feature type="region of interest" description="Disordered" evidence="1">
    <location>
        <begin position="507"/>
        <end position="531"/>
    </location>
</feature>
<dbReference type="GO" id="GO:0005096">
    <property type="term" value="F:GTPase activator activity"/>
    <property type="evidence" value="ECO:0007669"/>
    <property type="project" value="TreeGrafter"/>
</dbReference>
<feature type="region of interest" description="Disordered" evidence="1">
    <location>
        <begin position="859"/>
        <end position="879"/>
    </location>
</feature>
<feature type="region of interest" description="Disordered" evidence="1">
    <location>
        <begin position="258"/>
        <end position="286"/>
    </location>
</feature>
<protein>
    <submittedName>
        <fullName evidence="3">Rho GTPase-activating 11A isoform X1</fullName>
    </submittedName>
</protein>
<evidence type="ECO:0000256" key="1">
    <source>
        <dbReference type="SAM" id="MobiDB-lite"/>
    </source>
</evidence>
<dbReference type="Proteomes" id="UP001295444">
    <property type="component" value="Chromosome 13"/>
</dbReference>
<dbReference type="EMBL" id="OW240924">
    <property type="protein sequence ID" value="CAH2328322.1"/>
    <property type="molecule type" value="Genomic_DNA"/>
</dbReference>
<feature type="region of interest" description="Disordered" evidence="1">
    <location>
        <begin position="955"/>
        <end position="983"/>
    </location>
</feature>
<organism evidence="3 4">
    <name type="scientific">Pelobates cultripes</name>
    <name type="common">Western spadefoot toad</name>
    <dbReference type="NCBI Taxonomy" id="61616"/>
    <lineage>
        <taxon>Eukaryota</taxon>
        <taxon>Metazoa</taxon>
        <taxon>Chordata</taxon>
        <taxon>Craniata</taxon>
        <taxon>Vertebrata</taxon>
        <taxon>Euteleostomi</taxon>
        <taxon>Amphibia</taxon>
        <taxon>Batrachia</taxon>
        <taxon>Anura</taxon>
        <taxon>Pelobatoidea</taxon>
        <taxon>Pelobatidae</taxon>
        <taxon>Pelobates</taxon>
    </lineage>
</organism>
<dbReference type="PANTHER" id="PTHR15670">
    <property type="entry name" value="RHO GTPASE ACTIVATING PROTEIN 11A"/>
    <property type="match status" value="1"/>
</dbReference>
<evidence type="ECO:0000313" key="3">
    <source>
        <dbReference type="EMBL" id="CAH2328322.1"/>
    </source>
</evidence>
<dbReference type="InterPro" id="IPR042869">
    <property type="entry name" value="ARHGAP11A/B"/>
</dbReference>
<evidence type="ECO:0000259" key="2">
    <source>
        <dbReference type="PROSITE" id="PS50238"/>
    </source>
</evidence>
<sequence>MKQSPDYPNLARLAVIQHLRSYGIKIKHWNCKQRPDTGKGQPSGKVFGTALHALPQIHVQDYGTIPNFLVDVCNYLELHAHTEGLFRKSGSVMRQKLLKAKLDSGGNGLSDAPPCDVAGILKQFFRELPEPILPAELQDSLFKAQNLANNEDRVSATLLISCLIPERFIHILRYIFYFLHTVSKRSDANKMDSSNLAVVFAPNLLQSNDDNEKISSSTEKKLRVQTEVVRTLIDHATNIGCVPHFLLEKIPGMLGVDGGTDTPGREASEGCDVDPLQEKKRRRRSVGDYVSGALNKLITNRTPSSTPQSERPALGSMVTPLILTPSVKRKLPTDSAQGFSTKKRKSIKNSLGFELLPNSLFGSGSTPASACFESPHTSFEASHNSLSPLVTTGKHLSNSSMLRRSKRCENRKVQRVDSGKTGCFSPKISRKEMVRRSLRLRFSLGKSSKDVSTSGTSSNLKSQNIGWRLANSQELTPVTSSHRVETLSFPIESPFVSAGTKLISKSEDNLLSPKPSDESSHRKSWTGPQPFKLDGICDENTPVAAQLWATHCYSEPVLVSGKPPSMPKLPGSLNEVYRQDQNKNNDSLCEEEVNLADNTAMRISKAFTQSGTDLHRVMTGDSLALGNVSNLESEVDFQNKSLESGKSASVFDSESVSEEGITQGEVKDKLRTDAVTSPAGCCENSLIKEPLAISITEPHNTAVDTSFTELSQCQQSCIKEVVLLNSPELFSKTISSTAQVNAVQMQVDRALVSHQKDLFPPSDVETSVNTTQDCHIATSKRNSNRVSDQIQLFNSLCLSDSSSVQKLKSPIKFQRTPVRQSVRRINSLSEVVKPVNVSSRKQSTASLPMMKSVSSDSSLSSELPYIHSNRSSPTTNVNEASVPHKTLNPATHLVVSSKLSNQLLKHIGRSVTNTTSPSKSVFEDLTNQDIPKTSYKRSDLSLKLPDKYAARIVSGRERHRYKGSPRNPIGRLNFLPSSKPLDL</sequence>
<dbReference type="Gene3D" id="1.10.555.10">
    <property type="entry name" value="Rho GTPase activation protein"/>
    <property type="match status" value="1"/>
</dbReference>
<dbReference type="PANTHER" id="PTHR15670:SF6">
    <property type="entry name" value="LOC100158559 PROTEIN"/>
    <property type="match status" value="1"/>
</dbReference>
<dbReference type="SMART" id="SM00324">
    <property type="entry name" value="RhoGAP"/>
    <property type="match status" value="1"/>
</dbReference>
<dbReference type="PROSITE" id="PS50238">
    <property type="entry name" value="RHOGAP"/>
    <property type="match status" value="1"/>
</dbReference>
<proteinExistence type="predicted"/>
<dbReference type="SUPFAM" id="SSF48350">
    <property type="entry name" value="GTPase activation domain, GAP"/>
    <property type="match status" value="1"/>
</dbReference>
<dbReference type="GO" id="GO:0007165">
    <property type="term" value="P:signal transduction"/>
    <property type="evidence" value="ECO:0007669"/>
    <property type="project" value="InterPro"/>
</dbReference>
<keyword evidence="4" id="KW-1185">Reference proteome</keyword>
<gene>
    <name evidence="3" type="ORF">PECUL_23A019954</name>
</gene>